<organism evidence="1 2">
    <name type="scientific">Frigoriglobus tundricola</name>
    <dbReference type="NCBI Taxonomy" id="2774151"/>
    <lineage>
        <taxon>Bacteria</taxon>
        <taxon>Pseudomonadati</taxon>
        <taxon>Planctomycetota</taxon>
        <taxon>Planctomycetia</taxon>
        <taxon>Gemmatales</taxon>
        <taxon>Gemmataceae</taxon>
        <taxon>Frigoriglobus</taxon>
    </lineage>
</organism>
<dbReference type="KEGG" id="ftj:FTUN_8668"/>
<keyword evidence="2" id="KW-1185">Reference proteome</keyword>
<dbReference type="InterPro" id="IPR028964">
    <property type="entry name" value="Imm8"/>
</dbReference>
<gene>
    <name evidence="1" type="ORF">FTUN_8668</name>
</gene>
<sequence>MLVVDSFEPAEICRKLNEFVSAITGPTWGRIVGHLRRVGHWEYEGTGEAP</sequence>
<dbReference type="AlphaFoldDB" id="A0A6M5Z3M1"/>
<protein>
    <submittedName>
        <fullName evidence="1">Uncharacterized protein</fullName>
    </submittedName>
</protein>
<name>A0A6M5Z3M1_9BACT</name>
<dbReference type="Proteomes" id="UP000503447">
    <property type="component" value="Chromosome"/>
</dbReference>
<dbReference type="EMBL" id="CP053452">
    <property type="protein sequence ID" value="QJX01030.1"/>
    <property type="molecule type" value="Genomic_DNA"/>
</dbReference>
<evidence type="ECO:0000313" key="2">
    <source>
        <dbReference type="Proteomes" id="UP000503447"/>
    </source>
</evidence>
<accession>A0A6M5Z3M1</accession>
<reference evidence="2" key="1">
    <citation type="submission" date="2020-05" db="EMBL/GenBank/DDBJ databases">
        <title>Frigoriglobus tundricola gen. nov., sp. nov., a psychrotolerant cellulolytic planctomycete of the family Gemmataceae with two divergent copies of 16S rRNA gene.</title>
        <authorList>
            <person name="Kulichevskaya I.S."/>
            <person name="Ivanova A.A."/>
            <person name="Naumoff D.G."/>
            <person name="Beletsky A.V."/>
            <person name="Rijpstra W.I.C."/>
            <person name="Sinninghe Damste J.S."/>
            <person name="Mardanov A.V."/>
            <person name="Ravin N.V."/>
            <person name="Dedysh S.N."/>
        </authorList>
    </citation>
    <scope>NUCLEOTIDE SEQUENCE [LARGE SCALE GENOMIC DNA]</scope>
    <source>
        <strain evidence="2">PL17</strain>
    </source>
</reference>
<evidence type="ECO:0000313" key="1">
    <source>
        <dbReference type="EMBL" id="QJX01030.1"/>
    </source>
</evidence>
<dbReference type="Pfam" id="PF15586">
    <property type="entry name" value="Imm8"/>
    <property type="match status" value="1"/>
</dbReference>
<proteinExistence type="predicted"/>